<organism evidence="3 4">
    <name type="scientific">Flavobacterium tagetis</name>
    <dbReference type="NCBI Taxonomy" id="2801336"/>
    <lineage>
        <taxon>Bacteria</taxon>
        <taxon>Pseudomonadati</taxon>
        <taxon>Bacteroidota</taxon>
        <taxon>Flavobacteriia</taxon>
        <taxon>Flavobacteriales</taxon>
        <taxon>Flavobacteriaceae</taxon>
        <taxon>Flavobacterium</taxon>
    </lineage>
</organism>
<dbReference type="Pfam" id="PF13699">
    <property type="entry name" value="eCIS_core"/>
    <property type="match status" value="1"/>
</dbReference>
<dbReference type="InterPro" id="IPR025295">
    <property type="entry name" value="eCIS_core_dom"/>
</dbReference>
<feature type="region of interest" description="Disordered" evidence="1">
    <location>
        <begin position="1"/>
        <end position="21"/>
    </location>
</feature>
<dbReference type="RefSeq" id="WP_202006526.1">
    <property type="nucleotide sequence ID" value="NZ_JAERSF010000006.1"/>
</dbReference>
<evidence type="ECO:0000259" key="2">
    <source>
        <dbReference type="Pfam" id="PF13699"/>
    </source>
</evidence>
<gene>
    <name evidence="3" type="ORF">JI750_21855</name>
</gene>
<proteinExistence type="predicted"/>
<feature type="domain" description="eCIS core" evidence="2">
    <location>
        <begin position="47"/>
        <end position="112"/>
    </location>
</feature>
<dbReference type="Proteomes" id="UP000603728">
    <property type="component" value="Unassembled WGS sequence"/>
</dbReference>
<accession>A0ABS1KLJ1</accession>
<keyword evidence="4" id="KW-1185">Reference proteome</keyword>
<reference evidence="3 4" key="1">
    <citation type="submission" date="2021-01" db="EMBL/GenBank/DDBJ databases">
        <title>Genome seq and assembly of Flavobacterium sp. GN10.</title>
        <authorList>
            <person name="Chhetri G."/>
        </authorList>
    </citation>
    <scope>NUCLEOTIDE SEQUENCE [LARGE SCALE GENOMIC DNA]</scope>
    <source>
        <strain evidence="3 4">GN10</strain>
    </source>
</reference>
<evidence type="ECO:0000313" key="3">
    <source>
        <dbReference type="EMBL" id="MBL0739552.1"/>
    </source>
</evidence>
<sequence>MEYSTDKTKTQTAANSSGEKVIQNKARELQDNRPVSILQRKVNKTGLPDNLKSGIENLSGHSMDDVKVHYNSNKPAQLNAHAYAQGTDIHLASGQEKHLPHEAWHVVQQKQGRVKPTLQMKGKVNANDDKGLENEADVMGTKAIQFVNYNSPNHVKHHNFLNSQTVHQRVSIKLDNGTYYPNTHETGETVESDDLTLEQRTKASNDLQKSADLISQMQEGWTHLTQNIDPIIDPLLLAADITDEATKISARQLYQASQNTGHGLTALIEAQREWQDFLHYSGIPMQDILTVHRSFGFEYEFATWELVNPKATDVASHTEVGKSTSLSPLFNTPFILETDAQKELELVAPPLLAGHINGGINKAFISQVHTLFVQALSTFRTTHSTTNTVVENLPFNDYIGTGWSWEGPAKKIRVTRARNKWATKVNQIGYQLNIVLKPKEIAERFQTNASGADTYHEKVYNNILKRFHDSVVYQDLKPPLTQIDTALLLLSKGISNAIAIPTLSLVAKTRKPWVSGDLHSHVKDLHGIWVKDNVPNITFAAVKGNPQAQNDLKNIILSAKDMIVRDISTNIPSYNPPKEVKSETEGIKDMRKAHSELDTAVKGGGGTTTLKKAAETEAIACLTKVLERLENPDKAPTINAKTDFLAEKFGTGDGVRKDTYANIPASHNNTLHLAELRTNTATDDFLK</sequence>
<evidence type="ECO:0000313" key="4">
    <source>
        <dbReference type="Proteomes" id="UP000603728"/>
    </source>
</evidence>
<comment type="caution">
    <text evidence="3">The sequence shown here is derived from an EMBL/GenBank/DDBJ whole genome shotgun (WGS) entry which is preliminary data.</text>
</comment>
<protein>
    <submittedName>
        <fullName evidence="3">DUF4157 domain-containing protein</fullName>
    </submittedName>
</protein>
<name>A0ABS1KLJ1_9FLAO</name>
<dbReference type="EMBL" id="JAERSF010000006">
    <property type="protein sequence ID" value="MBL0739552.1"/>
    <property type="molecule type" value="Genomic_DNA"/>
</dbReference>
<evidence type="ECO:0000256" key="1">
    <source>
        <dbReference type="SAM" id="MobiDB-lite"/>
    </source>
</evidence>